<reference evidence="2 3" key="1">
    <citation type="submission" date="2021-08" db="EMBL/GenBank/DDBJ databases">
        <title>Draft Genome Sequence of Phanerochaete sordida strain YK-624.</title>
        <authorList>
            <person name="Mori T."/>
            <person name="Dohra H."/>
            <person name="Suzuki T."/>
            <person name="Kawagishi H."/>
            <person name="Hirai H."/>
        </authorList>
    </citation>
    <scope>NUCLEOTIDE SEQUENCE [LARGE SCALE GENOMIC DNA]</scope>
    <source>
        <strain evidence="2 3">YK-624</strain>
    </source>
</reference>
<organism evidence="2 3">
    <name type="scientific">Phanerochaete sordida</name>
    <dbReference type="NCBI Taxonomy" id="48140"/>
    <lineage>
        <taxon>Eukaryota</taxon>
        <taxon>Fungi</taxon>
        <taxon>Dikarya</taxon>
        <taxon>Basidiomycota</taxon>
        <taxon>Agaricomycotina</taxon>
        <taxon>Agaricomycetes</taxon>
        <taxon>Polyporales</taxon>
        <taxon>Phanerochaetaceae</taxon>
        <taxon>Phanerochaete</taxon>
    </lineage>
</organism>
<evidence type="ECO:0000313" key="3">
    <source>
        <dbReference type="Proteomes" id="UP000703269"/>
    </source>
</evidence>
<dbReference type="EMBL" id="BPQB01000079">
    <property type="protein sequence ID" value="GJE97943.1"/>
    <property type="molecule type" value="Genomic_DNA"/>
</dbReference>
<name>A0A9P3GN18_9APHY</name>
<feature type="compositionally biased region" description="Low complexity" evidence="1">
    <location>
        <begin position="27"/>
        <end position="37"/>
    </location>
</feature>
<dbReference type="AlphaFoldDB" id="A0A9P3GN18"/>
<dbReference type="Proteomes" id="UP000703269">
    <property type="component" value="Unassembled WGS sequence"/>
</dbReference>
<proteinExistence type="predicted"/>
<sequence>MHTCLPWASLRHHGSTPSPPRWPPRPRASAPGGVAPAATMPQACRAALRDSCLVARTVLYHFRARSARPAPLQVPAPVTATRSMAVGSVASHAHRSRAMRRCSSGCTPLQPRPFPQRSLVKDSLIAVSS</sequence>
<comment type="caution">
    <text evidence="2">The sequence shown here is derived from an EMBL/GenBank/DDBJ whole genome shotgun (WGS) entry which is preliminary data.</text>
</comment>
<keyword evidence="3" id="KW-1185">Reference proteome</keyword>
<evidence type="ECO:0000256" key="1">
    <source>
        <dbReference type="SAM" id="MobiDB-lite"/>
    </source>
</evidence>
<protein>
    <submittedName>
        <fullName evidence="2">Uncharacterized protein</fullName>
    </submittedName>
</protein>
<feature type="compositionally biased region" description="Pro residues" evidence="1">
    <location>
        <begin position="17"/>
        <end position="26"/>
    </location>
</feature>
<feature type="region of interest" description="Disordered" evidence="1">
    <location>
        <begin position="1"/>
        <end position="37"/>
    </location>
</feature>
<accession>A0A9P3GN18</accession>
<evidence type="ECO:0000313" key="2">
    <source>
        <dbReference type="EMBL" id="GJE97943.1"/>
    </source>
</evidence>
<gene>
    <name evidence="2" type="ORF">PsYK624_141650</name>
</gene>